<accession>A0A078GRT8</accession>
<dbReference type="Pfam" id="PF08880">
    <property type="entry name" value="QLQ"/>
    <property type="match status" value="1"/>
</dbReference>
<dbReference type="FunFam" id="3.40.50.300:FF:000762">
    <property type="entry name" value="ATP-dependent helicase BRM"/>
    <property type="match status" value="1"/>
</dbReference>
<feature type="compositionally biased region" description="Polar residues" evidence="6">
    <location>
        <begin position="576"/>
        <end position="593"/>
    </location>
</feature>
<dbReference type="Pfam" id="PF00271">
    <property type="entry name" value="Helicase_C"/>
    <property type="match status" value="1"/>
</dbReference>
<dbReference type="Gene3D" id="3.40.50.10810">
    <property type="entry name" value="Tandem AAA-ATPase domain"/>
    <property type="match status" value="1"/>
</dbReference>
<feature type="region of interest" description="Disordered" evidence="6">
    <location>
        <begin position="1940"/>
        <end position="2104"/>
    </location>
</feature>
<feature type="compositionally biased region" description="Basic and acidic residues" evidence="6">
    <location>
        <begin position="466"/>
        <end position="475"/>
    </location>
</feature>
<dbReference type="GO" id="GO:0000785">
    <property type="term" value="C:chromatin"/>
    <property type="evidence" value="ECO:0000318"/>
    <property type="project" value="GO_Central"/>
</dbReference>
<evidence type="ECO:0000259" key="7">
    <source>
        <dbReference type="PROSITE" id="PS51192"/>
    </source>
</evidence>
<keyword evidence="5" id="KW-0539">Nucleus</keyword>
<dbReference type="SUPFAM" id="SSF47370">
    <property type="entry name" value="Bromodomain"/>
    <property type="match status" value="1"/>
</dbReference>
<dbReference type="InterPro" id="IPR001650">
    <property type="entry name" value="Helicase_C-like"/>
</dbReference>
<keyword evidence="3" id="KW-0805">Transcription regulation</keyword>
<feature type="region of interest" description="Disordered" evidence="6">
    <location>
        <begin position="135"/>
        <end position="212"/>
    </location>
</feature>
<dbReference type="FunFam" id="3.40.50.10810:FF:000017">
    <property type="entry name" value="ATP-dependent helicase BRM"/>
    <property type="match status" value="1"/>
</dbReference>
<dbReference type="OMA" id="NNMGSNQ"/>
<keyword evidence="2" id="KW-0378">Hydrolase</keyword>
<feature type="compositionally biased region" description="Polar residues" evidence="6">
    <location>
        <begin position="256"/>
        <end position="265"/>
    </location>
</feature>
<dbReference type="SUPFAM" id="SSF52540">
    <property type="entry name" value="P-loop containing nucleoside triphosphate hydrolases"/>
    <property type="match status" value="2"/>
</dbReference>
<dbReference type="InterPro" id="IPR014978">
    <property type="entry name" value="Gln-Leu-Gln_QLQ"/>
</dbReference>
<dbReference type="Pfam" id="PF00176">
    <property type="entry name" value="SNF2-rel_dom"/>
    <property type="match status" value="1"/>
</dbReference>
<feature type="region of interest" description="Disordered" evidence="6">
    <location>
        <begin position="1509"/>
        <end position="1815"/>
    </location>
</feature>
<keyword evidence="11" id="KW-1185">Reference proteome</keyword>
<feature type="compositionally biased region" description="Low complexity" evidence="6">
    <location>
        <begin position="266"/>
        <end position="285"/>
    </location>
</feature>
<dbReference type="GO" id="GO:0016787">
    <property type="term" value="F:hydrolase activity"/>
    <property type="evidence" value="ECO:0007669"/>
    <property type="project" value="UniProtKB-KW"/>
</dbReference>
<feature type="region of interest" description="Disordered" evidence="6">
    <location>
        <begin position="250"/>
        <end position="323"/>
    </location>
</feature>
<dbReference type="FunFam" id="1.20.5.170:FF:000100">
    <property type="entry name" value="ATP-dependent helicase BRM"/>
    <property type="match status" value="1"/>
</dbReference>
<keyword evidence="3" id="KW-0804">Transcription</keyword>
<feature type="compositionally biased region" description="Basic and acidic residues" evidence="6">
    <location>
        <begin position="1680"/>
        <end position="1693"/>
    </location>
</feature>
<dbReference type="Gene3D" id="1.20.920.10">
    <property type="entry name" value="Bromodomain-like"/>
    <property type="match status" value="1"/>
</dbReference>
<feature type="compositionally biased region" description="Polar residues" evidence="6">
    <location>
        <begin position="1940"/>
        <end position="1955"/>
    </location>
</feature>
<dbReference type="GO" id="GO:0005634">
    <property type="term" value="C:nucleus"/>
    <property type="evidence" value="ECO:0000318"/>
    <property type="project" value="GO_Central"/>
</dbReference>
<evidence type="ECO:0000313" key="10">
    <source>
        <dbReference type="EMBL" id="CDY27338.1"/>
    </source>
</evidence>
<dbReference type="GO" id="GO:0003677">
    <property type="term" value="F:DNA binding"/>
    <property type="evidence" value="ECO:0000318"/>
    <property type="project" value="GO_Central"/>
</dbReference>
<dbReference type="GO" id="GO:0140750">
    <property type="term" value="F:nucleosome array spacer activity"/>
    <property type="evidence" value="ECO:0000318"/>
    <property type="project" value="GO_Central"/>
</dbReference>
<feature type="compositionally biased region" description="Basic and acidic residues" evidence="6">
    <location>
        <begin position="1743"/>
        <end position="1754"/>
    </location>
</feature>
<keyword evidence="4" id="KW-0103">Bromodomain</keyword>
<dbReference type="SMART" id="SM00297">
    <property type="entry name" value="BROMO"/>
    <property type="match status" value="1"/>
</dbReference>
<feature type="compositionally biased region" description="Gly residues" evidence="6">
    <location>
        <begin position="1"/>
        <end position="16"/>
    </location>
</feature>
<evidence type="ECO:0000256" key="5">
    <source>
        <dbReference type="ARBA" id="ARBA00023242"/>
    </source>
</evidence>
<dbReference type="EMBL" id="LK032203">
    <property type="protein sequence ID" value="CDY27338.1"/>
    <property type="molecule type" value="Genomic_DNA"/>
</dbReference>
<dbReference type="PROSITE" id="PS51192">
    <property type="entry name" value="HELICASE_ATP_BIND_1"/>
    <property type="match status" value="1"/>
</dbReference>
<feature type="region of interest" description="Disordered" evidence="6">
    <location>
        <begin position="527"/>
        <end position="598"/>
    </location>
</feature>
<dbReference type="Proteomes" id="UP000028999">
    <property type="component" value="Unassembled WGS sequence"/>
</dbReference>
<feature type="compositionally biased region" description="Low complexity" evidence="6">
    <location>
        <begin position="17"/>
        <end position="50"/>
    </location>
</feature>
<dbReference type="GO" id="GO:0003682">
    <property type="term" value="F:chromatin binding"/>
    <property type="evidence" value="ECO:0000318"/>
    <property type="project" value="GO_Central"/>
</dbReference>
<sequence>MQSGGSGGGPARGMGPAGRTNSTSSAASPTSSSSSVQQQQQQQLASRQQQGRNSEANDGMFAYHPGGVQGMMGGGNFGSPSGSMQHPQQPRRLFDSPQQQQQPQGSSQDGQQSFNPMQQAYLQFALQAQQQKVQQHARMGMMQGAMQQASNQAQGSSSNPSAEQFARGERQMESGHETKPHPQQVGTGQLMPGNITRPMQAPQGPQGVNNMGSNQLAFSQQWQAMQAWARERNIDLSHPANASQMSHILQGRMAAQQKSNEGNVASPSPSIPVSSQPSSSSGVPGENSPRKARHAISTSSFASTSSPRMMNPAANPFSAQGRDNPMYPRHLVQPTNGMPSGNSMQTSANETHVLDHNASTNKGLGSAEHLQMQQPRQMNAPSPKAVLSDAGLLSKSSLQIGQGIKQEQQRSGFTKQQLHVLKAQILAFRRLKKGEGSLPQELFKSIAPPPLEVQTPLQIFPVKVHVQDRSSDKTVENQARSLEPGKESQTAASSNGQIFAKEEDNGGDTEVPLAMGHSQLFQNLGKEAASTTAATKEEQQTDVFPVKSDQGADASTQQTPRSDSNADKGKAVASDGGQSNVPAQANSPQQPKDTASARKYHGPLFDFPFFTRKYDTYGSATANANNNLTLAYDIKDLICEEGAEFFNKKRTDSLTKINGLLARNLERKRIRPDLVLRLQIEEKKLRLSALQSRVRDEVDRQQQDIMSMPDRPYRKFVRLCERQRLEMNRQVLANQKAVREKQLKTIFQWRKKLLEAHWSIRDARTARNRGVAKYHEKMLREFSKRPDDGRNKRMEALKNNDVERYREMLLEQQTNIPGDAAERYNVLSSFLTQTEDYLHKLGGKITATKNQQEVEEAANAAAIAARLQGLSEEEVRAAAACAREEVLIRNRFVEMNAPKDNSSVNKYYTLAHAVNEVVVRQPSMLQAGTLRDYQLVGLQWMLSLYNNKLNGILADEMGLGKTVQVMALIAYLMEFKGNYGPHLIIVPNAVLVNWKSELHTWLPSVSCIYYVGTKDQRSKLFSQEVCALKFNVLVTTYEFIMYDRSKLSKVDWKYIVIDEAQRMKDRESVLARDLDRYRCQRRLLLTGTPLQNDLKELWSLLNLLLPDVFDNRKAFHDWFAQPFQREGPSHNIEDDWLETEKKVIVIHRLHQILEPFMLRRRVEDVEGSLPPKVSVVLRCRMSSIQSAVYDWIKATGTLRVDPDDEKLKAQKNPIYQAKIYKTLNNRCMELRKTCNHPLLNYPYFNDLSKDFLVRSCGKLWILDRILIKLQRTGHRVLLFSTMTKLLDILEEYLQWRRLVYRRIDGTTSLEDRESAIVDFNDPDTDCFIFLLSIRAAGRGLNLQTADTVVIYDPDPNPKNEEQAVARAHRIGQTREVKVIYMEAAVVEKISSHQKEDELRSGGSMDLEDDLAGKDLINAGRFDQRTTHEERRMTLETLLHDDERYQETVHDVPSLHEVNRMIARSEEEVELFDQMDEEFDWTEEMTCHEQVPKWLRASTREVNATVADLSKKPSKNMLSSSNLIVQTGGPGGERKRGRPKSKKINYKEIEDDIGLFSEESSEEVNVDSGNEEEGDIGQSDDDELTGALGDQQTNNGESDGENPVAGYDYPPRSGSYKKVPPQDDAGSSESSPESHRSKEMASPVSSKKFGSLSALDTRPGSVSKRLVDDLEDGEIGASGDSHIDLQRSYDRDEGGGEQVLQPTIKRKRSIRLRPRQTAEGTDGSDMPAAQPLQGDRSYRSKLRTVADSHGSRQDQSDSSSRLRSLPAKKVANTSKLHVSSPKSGRLNATQLPVEDNDEAARETWDGTSHIGSSNAGARMSPIIQKRCKTVISKLQRRIDKEGQQIVPMLTNLWKRIQNGYAAGGVNNLLELREIDQRVERLEYVGVMELASDVQYMLRGAMQFYGFSHEVRSEARKVHNLFFDLLKMSFPDADFREARNALSFSGPSPTLVSTSSPRGAGGISQGKRPKPVDEEEPEPSSQQRENSRIRVQIPQKETKLGGTSSHTDESPILAHPGELVICKKKRKDREKSGPRTRTAGSSSPVSPQAMIGRGLRSPVSGSVTRETRLAQATHPNNSGAAGDSVGWANPVKKLRTDSGKRRPSHL</sequence>
<reference evidence="10 11" key="1">
    <citation type="journal article" date="2014" name="Science">
        <title>Plant genetics. Early allopolyploid evolution in the post-Neolithic Brassica napus oilseed genome.</title>
        <authorList>
            <person name="Chalhoub B."/>
            <person name="Denoeud F."/>
            <person name="Liu S."/>
            <person name="Parkin I.A."/>
            <person name="Tang H."/>
            <person name="Wang X."/>
            <person name="Chiquet J."/>
            <person name="Belcram H."/>
            <person name="Tong C."/>
            <person name="Samans B."/>
            <person name="Correa M."/>
            <person name="Da Silva C."/>
            <person name="Just J."/>
            <person name="Falentin C."/>
            <person name="Koh C.S."/>
            <person name="Le Clainche I."/>
            <person name="Bernard M."/>
            <person name="Bento P."/>
            <person name="Noel B."/>
            <person name="Labadie K."/>
            <person name="Alberti A."/>
            <person name="Charles M."/>
            <person name="Arnaud D."/>
            <person name="Guo H."/>
            <person name="Daviaud C."/>
            <person name="Alamery S."/>
            <person name="Jabbari K."/>
            <person name="Zhao M."/>
            <person name="Edger P.P."/>
            <person name="Chelaifa H."/>
            <person name="Tack D."/>
            <person name="Lassalle G."/>
            <person name="Mestiri I."/>
            <person name="Schnel N."/>
            <person name="Le Paslier M.C."/>
            <person name="Fan G."/>
            <person name="Renault V."/>
            <person name="Bayer P.E."/>
            <person name="Golicz A.A."/>
            <person name="Manoli S."/>
            <person name="Lee T.H."/>
            <person name="Thi V.H."/>
            <person name="Chalabi S."/>
            <person name="Hu Q."/>
            <person name="Fan C."/>
            <person name="Tollenaere R."/>
            <person name="Lu Y."/>
            <person name="Battail C."/>
            <person name="Shen J."/>
            <person name="Sidebottom C.H."/>
            <person name="Wang X."/>
            <person name="Canaguier A."/>
            <person name="Chauveau A."/>
            <person name="Berard A."/>
            <person name="Deniot G."/>
            <person name="Guan M."/>
            <person name="Liu Z."/>
            <person name="Sun F."/>
            <person name="Lim Y.P."/>
            <person name="Lyons E."/>
            <person name="Town C.D."/>
            <person name="Bancroft I."/>
            <person name="Wang X."/>
            <person name="Meng J."/>
            <person name="Ma J."/>
            <person name="Pires J.C."/>
            <person name="King G.J."/>
            <person name="Brunel D."/>
            <person name="Delourme R."/>
            <person name="Renard M."/>
            <person name="Aury J.M."/>
            <person name="Adams K.L."/>
            <person name="Batley J."/>
            <person name="Snowdon R.J."/>
            <person name="Tost J."/>
            <person name="Edwards D."/>
            <person name="Zhou Y."/>
            <person name="Hua W."/>
            <person name="Sharpe A.G."/>
            <person name="Paterson A.H."/>
            <person name="Guan C."/>
            <person name="Wincker P."/>
        </authorList>
    </citation>
    <scope>NUCLEOTIDE SEQUENCE [LARGE SCALE GENOMIC DNA]</scope>
    <source>
        <strain evidence="11">cv. Darmor-bzh</strain>
    </source>
</reference>
<evidence type="ECO:0000313" key="11">
    <source>
        <dbReference type="Proteomes" id="UP000028999"/>
    </source>
</evidence>
<feature type="compositionally biased region" description="Polar residues" evidence="6">
    <location>
        <begin position="1804"/>
        <end position="1814"/>
    </location>
</feature>
<name>A0A078GRT8_BRANA</name>
<dbReference type="InterPro" id="IPR036427">
    <property type="entry name" value="Bromodomain-like_sf"/>
</dbReference>
<proteinExistence type="predicted"/>
<feature type="domain" description="Helicase ATP-binding" evidence="7">
    <location>
        <begin position="942"/>
        <end position="1107"/>
    </location>
</feature>
<dbReference type="Gene3D" id="1.20.5.170">
    <property type="match status" value="1"/>
</dbReference>
<feature type="domain" description="Helicase C-terminal" evidence="8">
    <location>
        <begin position="1261"/>
        <end position="1416"/>
    </location>
</feature>
<dbReference type="InterPro" id="IPR001487">
    <property type="entry name" value="Bromodomain"/>
</dbReference>
<feature type="compositionally biased region" description="Basic residues" evidence="6">
    <location>
        <begin position="1534"/>
        <end position="1543"/>
    </location>
</feature>
<feature type="compositionally biased region" description="Polar residues" evidence="6">
    <location>
        <begin position="1515"/>
        <end position="1524"/>
    </location>
</feature>
<dbReference type="InterPro" id="IPR014001">
    <property type="entry name" value="Helicase_ATP-bd"/>
</dbReference>
<dbReference type="SMART" id="SM00490">
    <property type="entry name" value="HELICc"/>
    <property type="match status" value="1"/>
</dbReference>
<dbReference type="Gramene" id="CDY27338">
    <property type="protein sequence ID" value="CDY27338"/>
    <property type="gene ID" value="GSBRNA2T00037275001"/>
</dbReference>
<evidence type="ECO:0000256" key="4">
    <source>
        <dbReference type="ARBA" id="ARBA00023117"/>
    </source>
</evidence>
<dbReference type="GO" id="GO:0045944">
    <property type="term" value="P:positive regulation of transcription by RNA polymerase II"/>
    <property type="evidence" value="ECO:0000318"/>
    <property type="project" value="GO_Central"/>
</dbReference>
<comment type="subcellular location">
    <subcellularLocation>
        <location evidence="1">Nucleus</location>
    </subcellularLocation>
</comment>
<feature type="domain" description="QLQ" evidence="9">
    <location>
        <begin position="412"/>
        <end position="448"/>
    </location>
</feature>
<dbReference type="STRING" id="3708.A0A078GRT8"/>
<dbReference type="PROSITE" id="PS51194">
    <property type="entry name" value="HELICASE_CTER"/>
    <property type="match status" value="1"/>
</dbReference>
<feature type="compositionally biased region" description="Acidic residues" evidence="6">
    <location>
        <begin position="1548"/>
        <end position="1583"/>
    </location>
</feature>
<dbReference type="InterPro" id="IPR027417">
    <property type="entry name" value="P-loop_NTPase"/>
</dbReference>
<feature type="compositionally biased region" description="Basic residues" evidence="6">
    <location>
        <begin position="1703"/>
        <end position="1713"/>
    </location>
</feature>
<organism evidence="10 11">
    <name type="scientific">Brassica napus</name>
    <name type="common">Rape</name>
    <dbReference type="NCBI Taxonomy" id="3708"/>
    <lineage>
        <taxon>Eukaryota</taxon>
        <taxon>Viridiplantae</taxon>
        <taxon>Streptophyta</taxon>
        <taxon>Embryophyta</taxon>
        <taxon>Tracheophyta</taxon>
        <taxon>Spermatophyta</taxon>
        <taxon>Magnoliopsida</taxon>
        <taxon>eudicotyledons</taxon>
        <taxon>Gunneridae</taxon>
        <taxon>Pentapetalae</taxon>
        <taxon>rosids</taxon>
        <taxon>malvids</taxon>
        <taxon>Brassicales</taxon>
        <taxon>Brassicaceae</taxon>
        <taxon>Brassiceae</taxon>
        <taxon>Brassica</taxon>
    </lineage>
</organism>
<feature type="compositionally biased region" description="Low complexity" evidence="6">
    <location>
        <begin position="135"/>
        <end position="158"/>
    </location>
</feature>
<evidence type="ECO:0000256" key="6">
    <source>
        <dbReference type="SAM" id="MobiDB-lite"/>
    </source>
</evidence>
<evidence type="ECO:0000259" key="8">
    <source>
        <dbReference type="PROSITE" id="PS51194"/>
    </source>
</evidence>
<evidence type="ECO:0000256" key="1">
    <source>
        <dbReference type="ARBA" id="ARBA00004123"/>
    </source>
</evidence>
<feature type="compositionally biased region" description="Low complexity" evidence="6">
    <location>
        <begin position="297"/>
        <end position="306"/>
    </location>
</feature>
<feature type="region of interest" description="Disordered" evidence="6">
    <location>
        <begin position="1"/>
        <end position="113"/>
    </location>
</feature>
<evidence type="ECO:0000256" key="2">
    <source>
        <dbReference type="ARBA" id="ARBA00022801"/>
    </source>
</evidence>
<dbReference type="GO" id="GO:0031507">
    <property type="term" value="P:heterochromatin formation"/>
    <property type="evidence" value="ECO:0000318"/>
    <property type="project" value="GO_Central"/>
</dbReference>
<dbReference type="CDD" id="cd18793">
    <property type="entry name" value="SF2_C_SNF"/>
    <property type="match status" value="1"/>
</dbReference>
<feature type="compositionally biased region" description="Gly residues" evidence="6">
    <location>
        <begin position="67"/>
        <end position="77"/>
    </location>
</feature>
<dbReference type="PaxDb" id="3708-A0A078GRT8"/>
<protein>
    <submittedName>
        <fullName evidence="10">BnaC04g50670D protein</fullName>
    </submittedName>
</protein>
<gene>
    <name evidence="10" type="primary">BnaC04g50670D</name>
    <name evidence="10" type="ORF">GSBRNA2T00037275001</name>
</gene>
<dbReference type="SMART" id="SM00951">
    <property type="entry name" value="QLQ"/>
    <property type="match status" value="1"/>
</dbReference>
<feature type="compositionally biased region" description="Polar residues" evidence="6">
    <location>
        <begin position="1770"/>
        <end position="1789"/>
    </location>
</feature>
<dbReference type="InterPro" id="IPR049730">
    <property type="entry name" value="SNF2/RAD54-like_C"/>
</dbReference>
<feature type="compositionally biased region" description="Low complexity" evidence="6">
    <location>
        <begin position="95"/>
        <end position="113"/>
    </location>
</feature>
<dbReference type="PROSITE" id="PS51666">
    <property type="entry name" value="QLQ"/>
    <property type="match status" value="1"/>
</dbReference>
<dbReference type="PANTHER" id="PTHR10799">
    <property type="entry name" value="SNF2/RAD54 HELICASE FAMILY"/>
    <property type="match status" value="1"/>
</dbReference>
<dbReference type="Gene3D" id="3.40.50.300">
    <property type="entry name" value="P-loop containing nucleotide triphosphate hydrolases"/>
    <property type="match status" value="1"/>
</dbReference>
<dbReference type="GO" id="GO:0005524">
    <property type="term" value="F:ATP binding"/>
    <property type="evidence" value="ECO:0007669"/>
    <property type="project" value="InterPro"/>
</dbReference>
<evidence type="ECO:0000256" key="3">
    <source>
        <dbReference type="ARBA" id="ARBA00023015"/>
    </source>
</evidence>
<feature type="compositionally biased region" description="Basic and acidic residues" evidence="6">
    <location>
        <begin position="166"/>
        <end position="180"/>
    </location>
</feature>
<evidence type="ECO:0000259" key="9">
    <source>
        <dbReference type="PROSITE" id="PS51666"/>
    </source>
</evidence>
<feature type="compositionally biased region" description="Low complexity" evidence="6">
    <location>
        <begin position="1755"/>
        <end position="1764"/>
    </location>
</feature>
<dbReference type="GO" id="GO:0048731">
    <property type="term" value="P:system development"/>
    <property type="evidence" value="ECO:0007669"/>
    <property type="project" value="UniProtKB-ARBA"/>
</dbReference>
<feature type="compositionally biased region" description="Polar residues" evidence="6">
    <location>
        <begin position="553"/>
        <end position="563"/>
    </location>
</feature>
<feature type="region of interest" description="Disordered" evidence="6">
    <location>
        <begin position="466"/>
        <end position="494"/>
    </location>
</feature>
<dbReference type="InterPro" id="IPR000330">
    <property type="entry name" value="SNF2_N"/>
</dbReference>
<dbReference type="FunFam" id="1.20.920.10:FF:000038">
    <property type="entry name" value="Brahma1"/>
    <property type="match status" value="1"/>
</dbReference>
<dbReference type="InterPro" id="IPR038718">
    <property type="entry name" value="SNF2-like_sf"/>
</dbReference>
<dbReference type="SMART" id="SM00487">
    <property type="entry name" value="DEXDc"/>
    <property type="match status" value="1"/>
</dbReference>